<proteinExistence type="predicted"/>
<name>A0A2C5Y6F4_9HYPO</name>
<dbReference type="AlphaFoldDB" id="A0A2C5Y6F4"/>
<protein>
    <recommendedName>
        <fullName evidence="1">Heterokaryon incompatibility domain-containing protein</fullName>
    </recommendedName>
</protein>
<evidence type="ECO:0000313" key="3">
    <source>
        <dbReference type="Proteomes" id="UP000224854"/>
    </source>
</evidence>
<dbReference type="Proteomes" id="UP000224854">
    <property type="component" value="Unassembled WGS sequence"/>
</dbReference>
<accession>A0A2C5Y6F4</accession>
<organism evidence="2 3">
    <name type="scientific">Ophiocordyceps australis</name>
    <dbReference type="NCBI Taxonomy" id="1399860"/>
    <lineage>
        <taxon>Eukaryota</taxon>
        <taxon>Fungi</taxon>
        <taxon>Dikarya</taxon>
        <taxon>Ascomycota</taxon>
        <taxon>Pezizomycotina</taxon>
        <taxon>Sordariomycetes</taxon>
        <taxon>Hypocreomycetidae</taxon>
        <taxon>Hypocreales</taxon>
        <taxon>Ophiocordycipitaceae</taxon>
        <taxon>Ophiocordyceps</taxon>
    </lineage>
</organism>
<gene>
    <name evidence="2" type="ORF">CDD82_5336</name>
</gene>
<dbReference type="PANTHER" id="PTHR33112:SF16">
    <property type="entry name" value="HETEROKARYON INCOMPATIBILITY DOMAIN-CONTAINING PROTEIN"/>
    <property type="match status" value="1"/>
</dbReference>
<comment type="caution">
    <text evidence="2">The sequence shown here is derived from an EMBL/GenBank/DDBJ whole genome shotgun (WGS) entry which is preliminary data.</text>
</comment>
<feature type="domain" description="Heterokaryon incompatibility" evidence="1">
    <location>
        <begin position="203"/>
        <end position="350"/>
    </location>
</feature>
<keyword evidence="3" id="KW-1185">Reference proteome</keyword>
<dbReference type="InterPro" id="IPR010730">
    <property type="entry name" value="HET"/>
</dbReference>
<sequence length="656" mass="72776">MLCKHCAAIDLDELMTRTLKPWGRTSQQLRVSAETCSQCALFMRARTQSTDGDAAESHLYMVGHGDQALSSIELYEGISASQTPQVSHEGDATSQVMIRQGEWRYRDRRLRRLFSTVEILYESGQVDGDDAALADSISGRRVMAADDTSNIKQWLDMCDSRHDFCARQRAGAGTELPTRLIDVGQDGMTPRLVESSSAAVDGYVALSHRWGGAHIVTTTTATLAAHKAGVPLHQLCATFRDAMHMTRRLGYRHIWIDSLCIIQDSASDWRAEAARMAAVYQNAALTLAAACATSGDSGLFHKRSSWPEVRRRCNRNGCDATYVATHRELNSLPDEVVDGPLNSRGWCLQERVLSPRTVHFGRTQRFWECQTVALAEGSSASVNTFDRFGGNLRDGFFRYLCQLAEEPESHRPTRYSVWYWLVANYSRRALTVPQDKLPAISGLASAFAASPGHAKDDVYVAGLWRRDLPIGLLWCAGRGTRLLPAPAFRAPTWSWAAYDGRISTYGDEKGVVELDDVAATVAVESDAFGRVTCASLDLGGLLAEFCIGKRLTMQDPQWGWADATHELLDCRDQGIVGNVSLDHGDQSRPAAPVHGLMVFRVAEWFLPLAPQCMRSRGQWAWCLLLQRLDAQSYQRIGLGQVWQSMFPDHATRITIV</sequence>
<evidence type="ECO:0000259" key="1">
    <source>
        <dbReference type="Pfam" id="PF06985"/>
    </source>
</evidence>
<evidence type="ECO:0000313" key="2">
    <source>
        <dbReference type="EMBL" id="PHH73658.1"/>
    </source>
</evidence>
<dbReference type="Pfam" id="PF06985">
    <property type="entry name" value="HET"/>
    <property type="match status" value="1"/>
</dbReference>
<dbReference type="OrthoDB" id="4925690at2759"/>
<dbReference type="PANTHER" id="PTHR33112">
    <property type="entry name" value="DOMAIN PROTEIN, PUTATIVE-RELATED"/>
    <property type="match status" value="1"/>
</dbReference>
<dbReference type="EMBL" id="NJEU01000487">
    <property type="protein sequence ID" value="PHH73658.1"/>
    <property type="molecule type" value="Genomic_DNA"/>
</dbReference>
<reference evidence="2 3" key="1">
    <citation type="submission" date="2017-06" db="EMBL/GenBank/DDBJ databases">
        <title>Ant-infecting Ophiocordyceps genomes reveal a high diversity of potential behavioral manipulation genes and a possible major role for enterotoxins.</title>
        <authorList>
            <person name="De Bekker C."/>
            <person name="Evans H.C."/>
            <person name="Brachmann A."/>
            <person name="Hughes D.P."/>
        </authorList>
    </citation>
    <scope>NUCLEOTIDE SEQUENCE [LARGE SCALE GENOMIC DNA]</scope>
    <source>
        <strain evidence="2 3">1348a</strain>
    </source>
</reference>